<evidence type="ECO:0000313" key="3">
    <source>
        <dbReference type="Proteomes" id="UP001311915"/>
    </source>
</evidence>
<feature type="region of interest" description="Disordered" evidence="1">
    <location>
        <begin position="32"/>
        <end position="53"/>
    </location>
</feature>
<sequence length="254" mass="29255">MAKSKGGSTKLFVHVALRSKKRKAEEVLKTCKKKKISSEGESDSEESSRDTNRYEDDHLSLPICARDILGELYDLETLLDKVGSFPAKISIRLRMTIHREFWKILIEQKFYNEFKGTCFGHLRHIPDYFKFNGLIAHYIWYTSKSDNIVEGDPFKYKGRSTKIVHPYLTPTVREMGQNYMKTFKPYTDEVKDAIDVLKTQLKGVNVLTAGDEYFDDHNIIQPCVNFVSSRQKNVPSTSKDGNLENLSDRVVSLK</sequence>
<evidence type="ECO:0000256" key="1">
    <source>
        <dbReference type="SAM" id="MobiDB-lite"/>
    </source>
</evidence>
<dbReference type="EMBL" id="JAWPEI010000012">
    <property type="protein sequence ID" value="KAK4708568.1"/>
    <property type="molecule type" value="Genomic_DNA"/>
</dbReference>
<name>A0AAV9K6L0_9SOLN</name>
<protein>
    <submittedName>
        <fullName evidence="2">Uncharacterized protein</fullName>
    </submittedName>
</protein>
<dbReference type="AlphaFoldDB" id="A0AAV9K6L0"/>
<keyword evidence="3" id="KW-1185">Reference proteome</keyword>
<dbReference type="Proteomes" id="UP001311915">
    <property type="component" value="Unassembled WGS sequence"/>
</dbReference>
<organism evidence="2 3">
    <name type="scientific">Solanum pinnatisectum</name>
    <name type="common">tansyleaf nightshade</name>
    <dbReference type="NCBI Taxonomy" id="50273"/>
    <lineage>
        <taxon>Eukaryota</taxon>
        <taxon>Viridiplantae</taxon>
        <taxon>Streptophyta</taxon>
        <taxon>Embryophyta</taxon>
        <taxon>Tracheophyta</taxon>
        <taxon>Spermatophyta</taxon>
        <taxon>Magnoliopsida</taxon>
        <taxon>eudicotyledons</taxon>
        <taxon>Gunneridae</taxon>
        <taxon>Pentapetalae</taxon>
        <taxon>asterids</taxon>
        <taxon>lamiids</taxon>
        <taxon>Solanales</taxon>
        <taxon>Solanaceae</taxon>
        <taxon>Solanoideae</taxon>
        <taxon>Solaneae</taxon>
        <taxon>Solanum</taxon>
    </lineage>
</organism>
<proteinExistence type="predicted"/>
<reference evidence="2 3" key="1">
    <citation type="submission" date="2023-10" db="EMBL/GenBank/DDBJ databases">
        <title>Genome-Wide Identification Analysis in wild type Solanum Pinnatisectum Reveals Some Genes Defensing Phytophthora Infestans.</title>
        <authorList>
            <person name="Sun C."/>
        </authorList>
    </citation>
    <scope>NUCLEOTIDE SEQUENCE [LARGE SCALE GENOMIC DNA]</scope>
    <source>
        <strain evidence="2">LQN</strain>
        <tissue evidence="2">Leaf</tissue>
    </source>
</reference>
<evidence type="ECO:0000313" key="2">
    <source>
        <dbReference type="EMBL" id="KAK4708568.1"/>
    </source>
</evidence>
<accession>A0AAV9K6L0</accession>
<comment type="caution">
    <text evidence="2">The sequence shown here is derived from an EMBL/GenBank/DDBJ whole genome shotgun (WGS) entry which is preliminary data.</text>
</comment>
<gene>
    <name evidence="2" type="ORF">R3W88_029493</name>
</gene>